<reference evidence="7 8" key="1">
    <citation type="submission" date="2018-06" db="EMBL/GenBank/DDBJ databases">
        <title>Genomic Encyclopedia of Type Strains, Phase III (KMG-III): the genomes of soil and plant-associated and newly described type strains.</title>
        <authorList>
            <person name="Whitman W."/>
        </authorList>
    </citation>
    <scope>NUCLEOTIDE SEQUENCE [LARGE SCALE GENOMIC DNA]</scope>
    <source>
        <strain evidence="7 8">JA737</strain>
    </source>
</reference>
<dbReference type="RefSeq" id="WP_110805285.1">
    <property type="nucleotide sequence ID" value="NZ_QJTK01000004.1"/>
</dbReference>
<dbReference type="GO" id="GO:0006772">
    <property type="term" value="P:thiamine metabolic process"/>
    <property type="evidence" value="ECO:0007669"/>
    <property type="project" value="UniProtKB-UniRule"/>
</dbReference>
<proteinExistence type="predicted"/>
<comment type="caution">
    <text evidence="7">The sequence shown here is derived from an EMBL/GenBank/DDBJ whole genome shotgun (WGS) entry which is preliminary data.</text>
</comment>
<dbReference type="Gene3D" id="3.40.50.10240">
    <property type="entry name" value="Thiamin pyrophosphokinase, catalytic domain"/>
    <property type="match status" value="1"/>
</dbReference>
<dbReference type="SUPFAM" id="SSF63999">
    <property type="entry name" value="Thiamin pyrophosphokinase, catalytic domain"/>
    <property type="match status" value="1"/>
</dbReference>
<keyword evidence="2" id="KW-0547">Nucleotide-binding</keyword>
<dbReference type="CDD" id="cd07995">
    <property type="entry name" value="TPK"/>
    <property type="match status" value="1"/>
</dbReference>
<keyword evidence="1" id="KW-0808">Transferase</keyword>
<organism evidence="7 8">
    <name type="scientific">Rhodobacter viridis</name>
    <dbReference type="NCBI Taxonomy" id="1054202"/>
    <lineage>
        <taxon>Bacteria</taxon>
        <taxon>Pseudomonadati</taxon>
        <taxon>Pseudomonadota</taxon>
        <taxon>Alphaproteobacteria</taxon>
        <taxon>Rhodobacterales</taxon>
        <taxon>Rhodobacter group</taxon>
        <taxon>Rhodobacter</taxon>
    </lineage>
</organism>
<dbReference type="EMBL" id="QJTK01000004">
    <property type="protein sequence ID" value="PYF10655.1"/>
    <property type="molecule type" value="Genomic_DNA"/>
</dbReference>
<dbReference type="AlphaFoldDB" id="A0A318U2W1"/>
<dbReference type="Proteomes" id="UP000247727">
    <property type="component" value="Unassembled WGS sequence"/>
</dbReference>
<keyword evidence="4" id="KW-0067">ATP-binding</keyword>
<evidence type="ECO:0000256" key="2">
    <source>
        <dbReference type="ARBA" id="ARBA00022741"/>
    </source>
</evidence>
<sequence>MNEEIVHCEAGVTLLGGGIASAADVAISLTIAPVLVAADGGGDRALALGLTPAAVIGDMDSLSAAGRAALAGRLHPVAEQDSTDFGKCLRLVAARFYLCLGLTGLRLDHTLAALTELTSRPDQIVLLIAEDEVIFRAPPRLCLDLPVGTRVSLHPMGAASGRSTGLRWPIDGLAFAPETRTGTSNEAVGPVELQIDGPMLVLVPKDQLRPVLHALLPPAARGE</sequence>
<dbReference type="PANTHER" id="PTHR41299">
    <property type="entry name" value="THIAMINE PYROPHOSPHOKINASE"/>
    <property type="match status" value="1"/>
</dbReference>
<protein>
    <recommendedName>
        <fullName evidence="5">Thiamine diphosphokinase</fullName>
        <ecNumber evidence="5">2.7.6.2</ecNumber>
    </recommendedName>
</protein>
<feature type="domain" description="Thiamin pyrophosphokinase catalytic" evidence="6">
    <location>
        <begin position="32"/>
        <end position="119"/>
    </location>
</feature>
<evidence type="ECO:0000259" key="6">
    <source>
        <dbReference type="Pfam" id="PF04263"/>
    </source>
</evidence>
<dbReference type="GO" id="GO:0004788">
    <property type="term" value="F:thiamine diphosphokinase activity"/>
    <property type="evidence" value="ECO:0007669"/>
    <property type="project" value="UniProtKB-UniRule"/>
</dbReference>
<dbReference type="NCBIfam" id="TIGR01378">
    <property type="entry name" value="thi_PPkinase"/>
    <property type="match status" value="1"/>
</dbReference>
<evidence type="ECO:0000313" key="7">
    <source>
        <dbReference type="EMBL" id="PYF10655.1"/>
    </source>
</evidence>
<dbReference type="GO" id="GO:0009229">
    <property type="term" value="P:thiamine diphosphate biosynthetic process"/>
    <property type="evidence" value="ECO:0007669"/>
    <property type="project" value="InterPro"/>
</dbReference>
<accession>A0A318U2W1</accession>
<dbReference type="InterPro" id="IPR036759">
    <property type="entry name" value="TPK_catalytic_sf"/>
</dbReference>
<keyword evidence="8" id="KW-1185">Reference proteome</keyword>
<evidence type="ECO:0000256" key="5">
    <source>
        <dbReference type="NCBIfam" id="TIGR01378"/>
    </source>
</evidence>
<dbReference type="EC" id="2.7.6.2" evidence="5"/>
<evidence type="ECO:0000313" key="8">
    <source>
        <dbReference type="Proteomes" id="UP000247727"/>
    </source>
</evidence>
<evidence type="ECO:0000256" key="4">
    <source>
        <dbReference type="ARBA" id="ARBA00022840"/>
    </source>
</evidence>
<evidence type="ECO:0000256" key="1">
    <source>
        <dbReference type="ARBA" id="ARBA00022679"/>
    </source>
</evidence>
<gene>
    <name evidence="7" type="ORF">C8J30_104134</name>
</gene>
<dbReference type="PANTHER" id="PTHR41299:SF1">
    <property type="entry name" value="THIAMINE PYROPHOSPHOKINASE"/>
    <property type="match status" value="1"/>
</dbReference>
<dbReference type="Pfam" id="PF04263">
    <property type="entry name" value="TPK_catalytic"/>
    <property type="match status" value="1"/>
</dbReference>
<name>A0A318U2W1_9RHOB</name>
<evidence type="ECO:0000256" key="3">
    <source>
        <dbReference type="ARBA" id="ARBA00022777"/>
    </source>
</evidence>
<dbReference type="InterPro" id="IPR053149">
    <property type="entry name" value="TPK"/>
</dbReference>
<dbReference type="InterPro" id="IPR036371">
    <property type="entry name" value="TPK_B1-bd_sf"/>
</dbReference>
<keyword evidence="3 7" id="KW-0418">Kinase</keyword>
<dbReference type="GO" id="GO:0005524">
    <property type="term" value="F:ATP binding"/>
    <property type="evidence" value="ECO:0007669"/>
    <property type="project" value="UniProtKB-KW"/>
</dbReference>
<dbReference type="OrthoDB" id="7057856at2"/>
<dbReference type="GO" id="GO:0016301">
    <property type="term" value="F:kinase activity"/>
    <property type="evidence" value="ECO:0007669"/>
    <property type="project" value="UniProtKB-KW"/>
</dbReference>
<dbReference type="InterPro" id="IPR006282">
    <property type="entry name" value="Thi_PPkinase"/>
</dbReference>
<dbReference type="SUPFAM" id="SSF63862">
    <property type="entry name" value="Thiamin pyrophosphokinase, substrate-binding domain"/>
    <property type="match status" value="1"/>
</dbReference>
<dbReference type="InterPro" id="IPR007371">
    <property type="entry name" value="TPK_catalytic"/>
</dbReference>